<keyword evidence="5 6" id="KW-0472">Membrane</keyword>
<dbReference type="InterPro" id="IPR043216">
    <property type="entry name" value="PAP-like"/>
</dbReference>
<dbReference type="eggNOG" id="KOG3030">
    <property type="taxonomic scope" value="Eukaryota"/>
</dbReference>
<evidence type="ECO:0000256" key="1">
    <source>
        <dbReference type="ARBA" id="ARBA00004141"/>
    </source>
</evidence>
<evidence type="ECO:0000313" key="9">
    <source>
        <dbReference type="Proteomes" id="UP000002009"/>
    </source>
</evidence>
<dbReference type="GO" id="GO:0016020">
    <property type="term" value="C:membrane"/>
    <property type="evidence" value="ECO:0007669"/>
    <property type="project" value="UniProtKB-SubCell"/>
</dbReference>
<feature type="transmembrane region" description="Helical" evidence="6">
    <location>
        <begin position="20"/>
        <end position="41"/>
    </location>
</feature>
<dbReference type="PANTHER" id="PTHR10165">
    <property type="entry name" value="LIPID PHOSPHATE PHOSPHATASE"/>
    <property type="match status" value="1"/>
</dbReference>
<accession>C1EG66</accession>
<evidence type="ECO:0000313" key="8">
    <source>
        <dbReference type="EMBL" id="ACO66969.1"/>
    </source>
</evidence>
<evidence type="ECO:0000256" key="5">
    <source>
        <dbReference type="ARBA" id="ARBA00023136"/>
    </source>
</evidence>
<evidence type="ECO:0000256" key="3">
    <source>
        <dbReference type="ARBA" id="ARBA00022692"/>
    </source>
</evidence>
<feature type="transmembrane region" description="Helical" evidence="6">
    <location>
        <begin position="71"/>
        <end position="90"/>
    </location>
</feature>
<gene>
    <name evidence="8" type="ORF">MICPUN_109354</name>
</gene>
<proteinExistence type="inferred from homology"/>
<protein>
    <recommendedName>
        <fullName evidence="7">Phosphatidic acid phosphatase type 2/haloperoxidase domain-containing protein</fullName>
    </recommendedName>
</protein>
<dbReference type="InterPro" id="IPR000326">
    <property type="entry name" value="PAP2/HPO"/>
</dbReference>
<dbReference type="GeneID" id="8248396"/>
<evidence type="ECO:0000256" key="4">
    <source>
        <dbReference type="ARBA" id="ARBA00022989"/>
    </source>
</evidence>
<evidence type="ECO:0000256" key="6">
    <source>
        <dbReference type="SAM" id="Phobius"/>
    </source>
</evidence>
<dbReference type="STRING" id="296587.C1EG66"/>
<name>C1EG66_MICCC</name>
<dbReference type="GO" id="GO:0008195">
    <property type="term" value="F:phosphatidate phosphatase activity"/>
    <property type="evidence" value="ECO:0007669"/>
    <property type="project" value="TreeGrafter"/>
</dbReference>
<dbReference type="Pfam" id="PF01569">
    <property type="entry name" value="PAP2"/>
    <property type="match status" value="1"/>
</dbReference>
<dbReference type="InterPro" id="IPR036938">
    <property type="entry name" value="PAP2/HPO_sf"/>
</dbReference>
<sequence length="338" mass="35850">MGPVVLVRAVLADDATRAALSAHAGVAVAFAIYGLVAWLNVDSWRSHDQFFVERDPSLSYPYLDSTVSNEALAALSTLLPLACIVLAVSARVKLSPTKVGHAPGSVGLPGPLSEDADPKSDPVFASRVDAVRALMFEIVCYCQALALTMGTYNALKSFVGRLRPNFFAACDYKGYKHAMSTGNYTDYLAATTPGAPGDLTHCRAARADVDEASLSFPSGHAGLSFVAMTWSTMALIRALSVERRYLGKTIGASSTDVFRSSTNMAPVVSAARAAACLPMAYATYVACTRVVDYKHRPADVIAGALIGAVFAWACAPRHLSGWGVRLAKPADETNRRPV</sequence>
<feature type="transmembrane region" description="Helical" evidence="6">
    <location>
        <begin position="134"/>
        <end position="155"/>
    </location>
</feature>
<evidence type="ECO:0000259" key="7">
    <source>
        <dbReference type="SMART" id="SM00014"/>
    </source>
</evidence>
<dbReference type="KEGG" id="mis:MICPUN_109354"/>
<keyword evidence="9" id="KW-1185">Reference proteome</keyword>
<dbReference type="Gene3D" id="1.20.144.10">
    <property type="entry name" value="Phosphatidic acid phosphatase type 2/haloperoxidase"/>
    <property type="match status" value="1"/>
</dbReference>
<evidence type="ECO:0000256" key="2">
    <source>
        <dbReference type="ARBA" id="ARBA00008816"/>
    </source>
</evidence>
<dbReference type="InParanoid" id="C1EG66"/>
<dbReference type="GO" id="GO:0006644">
    <property type="term" value="P:phospholipid metabolic process"/>
    <property type="evidence" value="ECO:0007669"/>
    <property type="project" value="InterPro"/>
</dbReference>
<feature type="domain" description="Phosphatidic acid phosphatase type 2/haloperoxidase" evidence="7">
    <location>
        <begin position="139"/>
        <end position="315"/>
    </location>
</feature>
<comment type="subcellular location">
    <subcellularLocation>
        <location evidence="1">Membrane</location>
        <topology evidence="1">Multi-pass membrane protein</topology>
    </subcellularLocation>
</comment>
<keyword evidence="3 6" id="KW-0812">Transmembrane</keyword>
<dbReference type="EMBL" id="CP001331">
    <property type="protein sequence ID" value="ACO66969.1"/>
    <property type="molecule type" value="Genomic_DNA"/>
</dbReference>
<dbReference type="RefSeq" id="XP_002505711.1">
    <property type="nucleotide sequence ID" value="XM_002505665.1"/>
</dbReference>
<comment type="similarity">
    <text evidence="2">Belongs to the PA-phosphatase related phosphoesterase family.</text>
</comment>
<dbReference type="OrthoDB" id="10030083at2759"/>
<dbReference type="SUPFAM" id="SSF48317">
    <property type="entry name" value="Acid phosphatase/Vanadium-dependent haloperoxidase"/>
    <property type="match status" value="1"/>
</dbReference>
<dbReference type="SMART" id="SM00014">
    <property type="entry name" value="acidPPc"/>
    <property type="match status" value="1"/>
</dbReference>
<keyword evidence="4 6" id="KW-1133">Transmembrane helix</keyword>
<reference evidence="8 9" key="1">
    <citation type="journal article" date="2009" name="Science">
        <title>Green evolution and dynamic adaptations revealed by genomes of the marine picoeukaryotes Micromonas.</title>
        <authorList>
            <person name="Worden A.Z."/>
            <person name="Lee J.H."/>
            <person name="Mock T."/>
            <person name="Rouze P."/>
            <person name="Simmons M.P."/>
            <person name="Aerts A.L."/>
            <person name="Allen A.E."/>
            <person name="Cuvelier M.L."/>
            <person name="Derelle E."/>
            <person name="Everett M.V."/>
            <person name="Foulon E."/>
            <person name="Grimwood J."/>
            <person name="Gundlach H."/>
            <person name="Henrissat B."/>
            <person name="Napoli C."/>
            <person name="McDonald S.M."/>
            <person name="Parker M.S."/>
            <person name="Rombauts S."/>
            <person name="Salamov A."/>
            <person name="Von Dassow P."/>
            <person name="Badger J.H."/>
            <person name="Coutinho P.M."/>
            <person name="Demir E."/>
            <person name="Dubchak I."/>
            <person name="Gentemann C."/>
            <person name="Eikrem W."/>
            <person name="Gready J.E."/>
            <person name="John U."/>
            <person name="Lanier W."/>
            <person name="Lindquist E.A."/>
            <person name="Lucas S."/>
            <person name="Mayer K.F."/>
            <person name="Moreau H."/>
            <person name="Not F."/>
            <person name="Otillar R."/>
            <person name="Panaud O."/>
            <person name="Pangilinan J."/>
            <person name="Paulsen I."/>
            <person name="Piegu B."/>
            <person name="Poliakov A."/>
            <person name="Robbens S."/>
            <person name="Schmutz J."/>
            <person name="Toulza E."/>
            <person name="Wyss T."/>
            <person name="Zelensky A."/>
            <person name="Zhou K."/>
            <person name="Armbrust E.V."/>
            <person name="Bhattacharya D."/>
            <person name="Goodenough U.W."/>
            <person name="Van de Peer Y."/>
            <person name="Grigoriev I.V."/>
        </authorList>
    </citation>
    <scope>NUCLEOTIDE SEQUENCE [LARGE SCALE GENOMIC DNA]</scope>
    <source>
        <strain evidence="9">RCC299 / NOUM17</strain>
    </source>
</reference>
<organism evidence="8 9">
    <name type="scientific">Micromonas commoda (strain RCC299 / NOUM17 / CCMP2709)</name>
    <name type="common">Picoplanktonic green alga</name>
    <dbReference type="NCBI Taxonomy" id="296587"/>
    <lineage>
        <taxon>Eukaryota</taxon>
        <taxon>Viridiplantae</taxon>
        <taxon>Chlorophyta</taxon>
        <taxon>Mamiellophyceae</taxon>
        <taxon>Mamiellales</taxon>
        <taxon>Mamiellaceae</taxon>
        <taxon>Micromonas</taxon>
    </lineage>
</organism>
<dbReference type="Proteomes" id="UP000002009">
    <property type="component" value="Chromosome 13"/>
</dbReference>
<dbReference type="PANTHER" id="PTHR10165:SF35">
    <property type="entry name" value="RE23632P"/>
    <property type="match status" value="1"/>
</dbReference>
<dbReference type="AlphaFoldDB" id="C1EG66"/>
<dbReference type="GO" id="GO:0046839">
    <property type="term" value="P:phospholipid dephosphorylation"/>
    <property type="evidence" value="ECO:0007669"/>
    <property type="project" value="TreeGrafter"/>
</dbReference>